<organism evidence="1 2">
    <name type="scientific">Sphingomonas tabacisoli</name>
    <dbReference type="NCBI Taxonomy" id="2249466"/>
    <lineage>
        <taxon>Bacteria</taxon>
        <taxon>Pseudomonadati</taxon>
        <taxon>Pseudomonadota</taxon>
        <taxon>Alphaproteobacteria</taxon>
        <taxon>Sphingomonadales</taxon>
        <taxon>Sphingomonadaceae</taxon>
        <taxon>Sphingomonas</taxon>
    </lineage>
</organism>
<protein>
    <recommendedName>
        <fullName evidence="3">Sulfotransferase family protein</fullName>
    </recommendedName>
</protein>
<sequence>MADPSVPRDPLWLAHRYVESRDAVQFRHVTRDEHRAATFVIDQHLSDNPQLAEIDRRQALAAATAPGPLHFVFHSAFCCSTLLARVFDREGLAMGLKEPAILNDLVGWRRRGASGRDVAEVMDGALKLLARPFEPGEAVIIKPSNVANGLIRMMMALRPDARALLLYAPLPVFLTSVAKKGLDGRLWVRELFIGQRADGLVQRLGFTDEQFFGQTDLQIAAAGWLAQQALFAELVPLLGDRVRTLDSETLLDVPEQAVGALADLYGFRLNAAEIQALVAASFGKDSKTGKSFGRADREAEYAEAGSAHQDELAKVTEWARVTAEAAGIPLALPGALIA</sequence>
<accession>A0ABW4HYK7</accession>
<evidence type="ECO:0000313" key="1">
    <source>
        <dbReference type="EMBL" id="MFD1610724.1"/>
    </source>
</evidence>
<dbReference type="EMBL" id="JBHUDY010000001">
    <property type="protein sequence ID" value="MFD1610724.1"/>
    <property type="molecule type" value="Genomic_DNA"/>
</dbReference>
<name>A0ABW4HYK7_9SPHN</name>
<proteinExistence type="predicted"/>
<reference evidence="2" key="1">
    <citation type="journal article" date="2019" name="Int. J. Syst. Evol. Microbiol.">
        <title>The Global Catalogue of Microorganisms (GCM) 10K type strain sequencing project: providing services to taxonomists for standard genome sequencing and annotation.</title>
        <authorList>
            <consortium name="The Broad Institute Genomics Platform"/>
            <consortium name="The Broad Institute Genome Sequencing Center for Infectious Disease"/>
            <person name="Wu L."/>
            <person name="Ma J."/>
        </authorList>
    </citation>
    <scope>NUCLEOTIDE SEQUENCE [LARGE SCALE GENOMIC DNA]</scope>
    <source>
        <strain evidence="2">CGMCC 1.16275</strain>
    </source>
</reference>
<evidence type="ECO:0000313" key="2">
    <source>
        <dbReference type="Proteomes" id="UP001597115"/>
    </source>
</evidence>
<comment type="caution">
    <text evidence="1">The sequence shown here is derived from an EMBL/GenBank/DDBJ whole genome shotgun (WGS) entry which is preliminary data.</text>
</comment>
<gene>
    <name evidence="1" type="ORF">ACFSCW_02790</name>
</gene>
<dbReference type="Proteomes" id="UP001597115">
    <property type="component" value="Unassembled WGS sequence"/>
</dbReference>
<evidence type="ECO:0008006" key="3">
    <source>
        <dbReference type="Google" id="ProtNLM"/>
    </source>
</evidence>
<keyword evidence="2" id="KW-1185">Reference proteome</keyword>
<dbReference type="RefSeq" id="WP_380886664.1">
    <property type="nucleotide sequence ID" value="NZ_JBHUDY010000001.1"/>
</dbReference>